<reference evidence="2 3" key="1">
    <citation type="submission" date="2017-11" db="EMBL/GenBank/DDBJ databases">
        <title>De novo assembly and phasing of dikaryotic genomes from two isolates of Puccinia coronata f. sp. avenae, the causal agent of oat crown rust.</title>
        <authorList>
            <person name="Miller M.E."/>
            <person name="Zhang Y."/>
            <person name="Omidvar V."/>
            <person name="Sperschneider J."/>
            <person name="Schwessinger B."/>
            <person name="Raley C."/>
            <person name="Palmer J.M."/>
            <person name="Garnica D."/>
            <person name="Upadhyaya N."/>
            <person name="Rathjen J."/>
            <person name="Taylor J.M."/>
            <person name="Park R.F."/>
            <person name="Dodds P.N."/>
            <person name="Hirsch C.D."/>
            <person name="Kianian S.F."/>
            <person name="Figueroa M."/>
        </authorList>
    </citation>
    <scope>NUCLEOTIDE SEQUENCE [LARGE SCALE GENOMIC DNA]</scope>
    <source>
        <strain evidence="2">12SD80</strain>
    </source>
</reference>
<dbReference type="AlphaFoldDB" id="A0A2N5VQJ8"/>
<organism evidence="2 3">
    <name type="scientific">Puccinia coronata f. sp. avenae</name>
    <dbReference type="NCBI Taxonomy" id="200324"/>
    <lineage>
        <taxon>Eukaryota</taxon>
        <taxon>Fungi</taxon>
        <taxon>Dikarya</taxon>
        <taxon>Basidiomycota</taxon>
        <taxon>Pucciniomycotina</taxon>
        <taxon>Pucciniomycetes</taxon>
        <taxon>Pucciniales</taxon>
        <taxon>Pucciniaceae</taxon>
        <taxon>Puccinia</taxon>
    </lineage>
</organism>
<dbReference type="Proteomes" id="UP000235392">
    <property type="component" value="Unassembled WGS sequence"/>
</dbReference>
<feature type="region of interest" description="Disordered" evidence="1">
    <location>
        <begin position="1"/>
        <end position="53"/>
    </location>
</feature>
<gene>
    <name evidence="2" type="ORF">PCASD_00208</name>
</gene>
<name>A0A2N5VQJ8_9BASI</name>
<evidence type="ECO:0000313" key="2">
    <source>
        <dbReference type="EMBL" id="PLW52257.1"/>
    </source>
</evidence>
<comment type="caution">
    <text evidence="2">The sequence shown here is derived from an EMBL/GenBank/DDBJ whole genome shotgun (WGS) entry which is preliminary data.</text>
</comment>
<dbReference type="EMBL" id="PGCI01000001">
    <property type="protein sequence ID" value="PLW52257.1"/>
    <property type="molecule type" value="Genomic_DNA"/>
</dbReference>
<evidence type="ECO:0000313" key="3">
    <source>
        <dbReference type="Proteomes" id="UP000235392"/>
    </source>
</evidence>
<evidence type="ECO:0000256" key="1">
    <source>
        <dbReference type="SAM" id="MobiDB-lite"/>
    </source>
</evidence>
<protein>
    <submittedName>
        <fullName evidence="2">Uncharacterized protein</fullName>
    </submittedName>
</protein>
<accession>A0A2N5VQJ8</accession>
<sequence>MDIPASSGYKELSTTKGGSHEPKRLAANAPVNPNVPDAGVKNPNGPIKDPPPPVVPRPVDYPLIPIYTLPFPPPTVSYTLEDFLKDCSISANDQHTQIILQRHQINQWTHFKKCNGMKRN</sequence>
<proteinExistence type="predicted"/>